<evidence type="ECO:0000256" key="9">
    <source>
        <dbReference type="ARBA" id="ARBA00022843"/>
    </source>
</evidence>
<evidence type="ECO:0000256" key="8">
    <source>
        <dbReference type="ARBA" id="ARBA00022833"/>
    </source>
</evidence>
<feature type="domain" description="C2H2-type" evidence="18">
    <location>
        <begin position="406"/>
        <end position="433"/>
    </location>
</feature>
<feature type="domain" description="SCAN box" evidence="19">
    <location>
        <begin position="85"/>
        <end position="167"/>
    </location>
</feature>
<dbReference type="Pfam" id="PF02023">
    <property type="entry name" value="SCAN"/>
    <property type="match status" value="1"/>
</dbReference>
<dbReference type="AlphaFoldDB" id="A0A8B7QDA4"/>
<evidence type="ECO:0000256" key="12">
    <source>
        <dbReference type="ARBA" id="ARBA00023163"/>
    </source>
</evidence>
<dbReference type="FunFam" id="3.30.160.60:FF:000642">
    <property type="entry name" value="Zinc finger with KRAB and SCAN domains 2"/>
    <property type="match status" value="1"/>
</dbReference>
<dbReference type="SUPFAM" id="SSF47353">
    <property type="entry name" value="Retrovirus capsid dimerization domain-like"/>
    <property type="match status" value="1"/>
</dbReference>
<evidence type="ECO:0000256" key="10">
    <source>
        <dbReference type="ARBA" id="ARBA00023015"/>
    </source>
</evidence>
<feature type="region of interest" description="Disordered" evidence="17">
    <location>
        <begin position="271"/>
        <end position="295"/>
    </location>
</feature>
<evidence type="ECO:0000313" key="21">
    <source>
        <dbReference type="RefSeq" id="XP_019486758.1"/>
    </source>
</evidence>
<dbReference type="GeneID" id="109375715"/>
<feature type="domain" description="C2H2-type" evidence="18">
    <location>
        <begin position="545"/>
        <end position="572"/>
    </location>
</feature>
<evidence type="ECO:0000256" key="4">
    <source>
        <dbReference type="ARBA" id="ARBA00022499"/>
    </source>
</evidence>
<feature type="domain" description="C2H2-type" evidence="18">
    <location>
        <begin position="434"/>
        <end position="461"/>
    </location>
</feature>
<gene>
    <name evidence="21 22 23" type="primary">LOC109375715</name>
</gene>
<keyword evidence="8" id="KW-0862">Zinc</keyword>
<comment type="similarity">
    <text evidence="2">Belongs to the krueppel C2H2-type zinc-finger protein family.</text>
</comment>
<evidence type="ECO:0000313" key="22">
    <source>
        <dbReference type="RefSeq" id="XP_019486759.1"/>
    </source>
</evidence>
<reference evidence="21 22" key="1">
    <citation type="submission" date="2025-04" db="UniProtKB">
        <authorList>
            <consortium name="RefSeq"/>
        </authorList>
    </citation>
    <scope>IDENTIFICATION</scope>
    <source>
        <tissue evidence="21 22">Muscle</tissue>
    </source>
</reference>
<dbReference type="Gene3D" id="1.10.4020.10">
    <property type="entry name" value="DNA breaking-rejoining enzymes"/>
    <property type="match status" value="1"/>
</dbReference>
<dbReference type="SUPFAM" id="SSF57667">
    <property type="entry name" value="beta-beta-alpha zinc fingers"/>
    <property type="match status" value="4"/>
</dbReference>
<keyword evidence="11" id="KW-0238">DNA-binding</keyword>
<feature type="domain" description="C2H2-type" evidence="18">
    <location>
        <begin position="378"/>
        <end position="405"/>
    </location>
</feature>
<dbReference type="PANTHER" id="PTHR24394:SF48">
    <property type="entry name" value="ZINC FINGER PROTEIN 771"/>
    <property type="match status" value="1"/>
</dbReference>
<evidence type="ECO:0000259" key="18">
    <source>
        <dbReference type="PROSITE" id="PS50157"/>
    </source>
</evidence>
<feature type="domain" description="C2H2-type" evidence="18">
    <location>
        <begin position="462"/>
        <end position="489"/>
    </location>
</feature>
<keyword evidence="12" id="KW-0804">Transcription</keyword>
<evidence type="ECO:0000256" key="7">
    <source>
        <dbReference type="ARBA" id="ARBA00022771"/>
    </source>
</evidence>
<dbReference type="GO" id="GO:0005634">
    <property type="term" value="C:nucleus"/>
    <property type="evidence" value="ECO:0007669"/>
    <property type="project" value="UniProtKB-SubCell"/>
</dbReference>
<dbReference type="OrthoDB" id="654211at2759"/>
<keyword evidence="7 15" id="KW-0863">Zinc-finger</keyword>
<feature type="compositionally biased region" description="Basic residues" evidence="17">
    <location>
        <begin position="336"/>
        <end position="347"/>
    </location>
</feature>
<dbReference type="RefSeq" id="XP_019486758.1">
    <property type="nucleotide sequence ID" value="XM_019631213.1"/>
</dbReference>
<dbReference type="FunFam" id="1.10.4020.10:FF:000001">
    <property type="entry name" value="zinc finger protein 263 isoform X1"/>
    <property type="match status" value="1"/>
</dbReference>
<evidence type="ECO:0000256" key="1">
    <source>
        <dbReference type="ARBA" id="ARBA00004123"/>
    </source>
</evidence>
<dbReference type="FunFam" id="3.30.160.60:FF:000057">
    <property type="entry name" value="Zinc finger with KRAB and SCAN domains 4"/>
    <property type="match status" value="1"/>
</dbReference>
<evidence type="ECO:0000256" key="5">
    <source>
        <dbReference type="ARBA" id="ARBA00022723"/>
    </source>
</evidence>
<protein>
    <recommendedName>
        <fullName evidence="14">Zinc finger protein 307</fullName>
    </recommendedName>
</protein>
<keyword evidence="9" id="KW-0832">Ubl conjugation</keyword>
<sequence>MGDLGVSTMPASLTWKQLCSYSVSRNLLQKLSSSHGEPAMATESRPRAALEAPSADDRLGLLVIKVEDGEAGCSRSPAPGPERSRQRFRGFRYPEAGGPREALGRLRQLCRLWLRPETHSKEQMLELLVLEQFLSILPGHLQARVRAQHPESGDAAVAALESLDRQLPEPRPQVPGGDQGQLLCCKMAVLTPAQRSQSARFQSMEALLKHECVGSQSPPDRALQVPGLAVDGCCTGHAVVAAGLTPEPQGLLKMEDVALTVSPGWTELASSQVNSYRDERQEDGGPPTSPGVEIQTKIRDWPPDEKLPEEEPGQCHLGEAAAQIPAGAEAGEQQGRLHRKQKTTPGRRRHICHECGKSFAQSSGLTKHRRIHTGEKPYECEDCGKSFIGSSALIIHQRVHTGEKPYECDKCGKAFSQSSDLTKHQRTHTGEKPYECDECGKTFSQSCSLLEHHRIHTGEKPYQCDFCGKAFRRNSHLLRHRRIHSDKSVQDAEHGQSWESQGKPESREGDVEAPESYRCDECERSFTRSRSLLEHQKVHTGEKPYPCDACGKGFTRTSYLVQHRRSHVGKTILSR</sequence>
<dbReference type="PANTHER" id="PTHR24394">
    <property type="entry name" value="ZINC FINGER PROTEIN"/>
    <property type="match status" value="1"/>
</dbReference>
<keyword evidence="3" id="KW-0678">Repressor</keyword>
<dbReference type="InterPro" id="IPR003309">
    <property type="entry name" value="SCAN_dom"/>
</dbReference>
<dbReference type="Proteomes" id="UP000694851">
    <property type="component" value="Unplaced"/>
</dbReference>
<dbReference type="InterPro" id="IPR036236">
    <property type="entry name" value="Znf_C2H2_sf"/>
</dbReference>
<dbReference type="Gene3D" id="3.30.160.60">
    <property type="entry name" value="Classic Zinc Finger"/>
    <property type="match status" value="7"/>
</dbReference>
<evidence type="ECO:0000256" key="15">
    <source>
        <dbReference type="PROSITE-ProRule" id="PRU00042"/>
    </source>
</evidence>
<dbReference type="PROSITE" id="PS50157">
    <property type="entry name" value="ZINC_FINGER_C2H2_2"/>
    <property type="match status" value="7"/>
</dbReference>
<dbReference type="RefSeq" id="XP_019486759.1">
    <property type="nucleotide sequence ID" value="XM_019631214.1"/>
</dbReference>
<dbReference type="GO" id="GO:0000981">
    <property type="term" value="F:DNA-binding transcription factor activity, RNA polymerase II-specific"/>
    <property type="evidence" value="ECO:0007669"/>
    <property type="project" value="TreeGrafter"/>
</dbReference>
<dbReference type="FunFam" id="3.30.160.60:FF:000295">
    <property type="entry name" value="zinc finger protein 19"/>
    <property type="match status" value="1"/>
</dbReference>
<evidence type="ECO:0000256" key="3">
    <source>
        <dbReference type="ARBA" id="ARBA00022491"/>
    </source>
</evidence>
<dbReference type="SMART" id="SM00355">
    <property type="entry name" value="ZnF_C2H2"/>
    <property type="match status" value="7"/>
</dbReference>
<proteinExistence type="inferred from homology"/>
<evidence type="ECO:0000256" key="6">
    <source>
        <dbReference type="ARBA" id="ARBA00022737"/>
    </source>
</evidence>
<keyword evidence="13 16" id="KW-0539">Nucleus</keyword>
<dbReference type="GO" id="GO:0003677">
    <property type="term" value="F:DNA binding"/>
    <property type="evidence" value="ECO:0007669"/>
    <property type="project" value="UniProtKB-KW"/>
</dbReference>
<keyword evidence="20" id="KW-1185">Reference proteome</keyword>
<dbReference type="PROSITE" id="PS00028">
    <property type="entry name" value="ZINC_FINGER_C2H2_1"/>
    <property type="match status" value="7"/>
</dbReference>
<dbReference type="FunFam" id="3.30.160.60:FF:002254">
    <property type="entry name" value="Zinc finger protein 540"/>
    <property type="match status" value="2"/>
</dbReference>
<dbReference type="RefSeq" id="XP_019486760.1">
    <property type="nucleotide sequence ID" value="XM_019631215.1"/>
</dbReference>
<name>A0A8B7QDA4_HIPAR</name>
<evidence type="ECO:0000256" key="13">
    <source>
        <dbReference type="ARBA" id="ARBA00023242"/>
    </source>
</evidence>
<feature type="compositionally biased region" description="Basic and acidic residues" evidence="17">
    <location>
        <begin position="485"/>
        <end position="516"/>
    </location>
</feature>
<feature type="domain" description="C2H2-type" evidence="18">
    <location>
        <begin position="350"/>
        <end position="377"/>
    </location>
</feature>
<evidence type="ECO:0000313" key="20">
    <source>
        <dbReference type="Proteomes" id="UP000694851"/>
    </source>
</evidence>
<evidence type="ECO:0000256" key="2">
    <source>
        <dbReference type="ARBA" id="ARBA00006991"/>
    </source>
</evidence>
<accession>A0A8B7QDA4</accession>
<dbReference type="SMART" id="SM00431">
    <property type="entry name" value="SCAN"/>
    <property type="match status" value="1"/>
</dbReference>
<evidence type="ECO:0000256" key="14">
    <source>
        <dbReference type="ARBA" id="ARBA00079518"/>
    </source>
</evidence>
<dbReference type="FunFam" id="3.30.160.60:FF:001333">
    <property type="entry name" value="Zinc finger with KRAB and SCAN domains 4"/>
    <property type="match status" value="1"/>
</dbReference>
<evidence type="ECO:0000256" key="16">
    <source>
        <dbReference type="PROSITE-ProRule" id="PRU00187"/>
    </source>
</evidence>
<organism evidence="20 22">
    <name type="scientific">Hipposideros armiger</name>
    <name type="common">Great Himalayan leaf-nosed bat</name>
    <dbReference type="NCBI Taxonomy" id="186990"/>
    <lineage>
        <taxon>Eukaryota</taxon>
        <taxon>Metazoa</taxon>
        <taxon>Chordata</taxon>
        <taxon>Craniata</taxon>
        <taxon>Vertebrata</taxon>
        <taxon>Euteleostomi</taxon>
        <taxon>Mammalia</taxon>
        <taxon>Eutheria</taxon>
        <taxon>Laurasiatheria</taxon>
        <taxon>Chiroptera</taxon>
        <taxon>Yinpterochiroptera</taxon>
        <taxon>Rhinolophoidea</taxon>
        <taxon>Hipposideridae</taxon>
        <taxon>Hipposideros</taxon>
    </lineage>
</organism>
<keyword evidence="4" id="KW-1017">Isopeptide bond</keyword>
<dbReference type="InterPro" id="IPR013087">
    <property type="entry name" value="Znf_C2H2_type"/>
</dbReference>
<comment type="subcellular location">
    <subcellularLocation>
        <location evidence="1 16">Nucleus</location>
    </subcellularLocation>
</comment>
<feature type="domain" description="C2H2-type" evidence="18">
    <location>
        <begin position="517"/>
        <end position="544"/>
    </location>
</feature>
<evidence type="ECO:0000256" key="11">
    <source>
        <dbReference type="ARBA" id="ARBA00023125"/>
    </source>
</evidence>
<evidence type="ECO:0000256" key="17">
    <source>
        <dbReference type="SAM" id="MobiDB-lite"/>
    </source>
</evidence>
<dbReference type="PROSITE" id="PS50804">
    <property type="entry name" value="SCAN_BOX"/>
    <property type="match status" value="1"/>
</dbReference>
<evidence type="ECO:0000313" key="23">
    <source>
        <dbReference type="RefSeq" id="XP_019486760.1"/>
    </source>
</evidence>
<keyword evidence="10" id="KW-0805">Transcription regulation</keyword>
<keyword evidence="5" id="KW-0479">Metal-binding</keyword>
<dbReference type="GO" id="GO:0008270">
    <property type="term" value="F:zinc ion binding"/>
    <property type="evidence" value="ECO:0007669"/>
    <property type="project" value="UniProtKB-KW"/>
</dbReference>
<dbReference type="Pfam" id="PF00096">
    <property type="entry name" value="zf-C2H2"/>
    <property type="match status" value="7"/>
</dbReference>
<evidence type="ECO:0000259" key="19">
    <source>
        <dbReference type="PROSITE" id="PS50804"/>
    </source>
</evidence>
<feature type="region of interest" description="Disordered" evidence="17">
    <location>
        <begin position="483"/>
        <end position="516"/>
    </location>
</feature>
<keyword evidence="6" id="KW-0677">Repeat</keyword>
<dbReference type="InterPro" id="IPR038269">
    <property type="entry name" value="SCAN_sf"/>
</dbReference>
<dbReference type="FunFam" id="3.30.160.60:FF:000384">
    <property type="entry name" value="Zinc finger protein 550"/>
    <property type="match status" value="1"/>
</dbReference>
<feature type="region of interest" description="Disordered" evidence="17">
    <location>
        <begin position="328"/>
        <end position="347"/>
    </location>
</feature>
<dbReference type="CDD" id="cd07936">
    <property type="entry name" value="SCAN"/>
    <property type="match status" value="1"/>
</dbReference>